<feature type="region of interest" description="Disordered" evidence="1">
    <location>
        <begin position="269"/>
        <end position="291"/>
    </location>
</feature>
<proteinExistence type="predicted"/>
<evidence type="ECO:0000256" key="1">
    <source>
        <dbReference type="SAM" id="MobiDB-lite"/>
    </source>
</evidence>
<name>A0A1J5QVW3_9ZZZZ</name>
<protein>
    <submittedName>
        <fullName evidence="3">ISXO2-like transposase domain protein</fullName>
    </submittedName>
</protein>
<gene>
    <name evidence="3" type="ORF">GALL_303080</name>
</gene>
<dbReference type="AlphaFoldDB" id="A0A1J5QVW3"/>
<organism evidence="3">
    <name type="scientific">mine drainage metagenome</name>
    <dbReference type="NCBI Taxonomy" id="410659"/>
    <lineage>
        <taxon>unclassified sequences</taxon>
        <taxon>metagenomes</taxon>
        <taxon>ecological metagenomes</taxon>
    </lineage>
</organism>
<sequence length="291" mass="32625">MDSPVRASRRRLVCRFCAHQCSVTAGTIFDKTRTPLRVWFAAAWHITSQKHGVSALGLQRVLGLSSYQTAWAMLHRFRRAMVRPQRDKLAGTVEVDEAYLALSRGPRVKSGKTSSKAHDHSHLITIAVAVEVHDPKGFGRIRIHRVQGPTIGALIPFARENVMPGATIRTDGSAIYGPLQEDGFGHEPFVQLGSKIPAHVSLPGVHRVIALLKRWLLGTHQGAVDPRHVDYYLDEFAFRFNRRSSRSRGMLFYRLLQQSIATMPTTYANIRDNEHPEPPASRFPRSVELNG</sequence>
<dbReference type="Pfam" id="PF12762">
    <property type="entry name" value="DDE_Tnp_IS1595"/>
    <property type="match status" value="1"/>
</dbReference>
<dbReference type="SMART" id="SM01126">
    <property type="entry name" value="DDE_Tnp_IS1595"/>
    <property type="match status" value="1"/>
</dbReference>
<evidence type="ECO:0000259" key="2">
    <source>
        <dbReference type="SMART" id="SM01126"/>
    </source>
</evidence>
<accession>A0A1J5QVW3</accession>
<dbReference type="NCBIfam" id="NF033547">
    <property type="entry name" value="transpos_IS1595"/>
    <property type="match status" value="1"/>
</dbReference>
<comment type="caution">
    <text evidence="3">The sequence shown here is derived from an EMBL/GenBank/DDBJ whole genome shotgun (WGS) entry which is preliminary data.</text>
</comment>
<evidence type="ECO:0000313" key="3">
    <source>
        <dbReference type="EMBL" id="OIQ87817.1"/>
    </source>
</evidence>
<feature type="domain" description="ISXO2-like transposase" evidence="2">
    <location>
        <begin position="88"/>
        <end position="241"/>
    </location>
</feature>
<dbReference type="EMBL" id="MLJW01000402">
    <property type="protein sequence ID" value="OIQ87817.1"/>
    <property type="molecule type" value="Genomic_DNA"/>
</dbReference>
<reference evidence="3" key="1">
    <citation type="submission" date="2016-10" db="EMBL/GenBank/DDBJ databases">
        <title>Sequence of Gallionella enrichment culture.</title>
        <authorList>
            <person name="Poehlein A."/>
            <person name="Muehling M."/>
            <person name="Daniel R."/>
        </authorList>
    </citation>
    <scope>NUCLEOTIDE SEQUENCE</scope>
</reference>
<dbReference type="InterPro" id="IPR024445">
    <property type="entry name" value="Tnp_ISXO2-like"/>
</dbReference>